<evidence type="ECO:0000313" key="2">
    <source>
        <dbReference type="EMBL" id="MVT66408.1"/>
    </source>
</evidence>
<keyword evidence="3" id="KW-1185">Reference proteome</keyword>
<protein>
    <submittedName>
        <fullName evidence="2">Uncharacterized protein</fullName>
    </submittedName>
</protein>
<proteinExistence type="predicted"/>
<dbReference type="EMBL" id="WQNF01000008">
    <property type="protein sequence ID" value="MVT66408.1"/>
    <property type="molecule type" value="Genomic_DNA"/>
</dbReference>
<accession>A0A844SHD4</accession>
<sequence length="137" mass="14567">MARNEAAMPTDFSSVHRGGGAHAGGARPHPNAKPRSAGNVKRNTSVNHRAANVKRSNVNVRKDVNVNINRRTTVVARPVRGWAPRPYYGTIVGGIALGTVIAATTVGVAPAPPATNMCWFWSDSGMSQGYWDYCAAP</sequence>
<organism evidence="2 3">
    <name type="scientific">Bradyrhizobium pachyrhizi</name>
    <dbReference type="NCBI Taxonomy" id="280333"/>
    <lineage>
        <taxon>Bacteria</taxon>
        <taxon>Pseudomonadati</taxon>
        <taxon>Pseudomonadota</taxon>
        <taxon>Alphaproteobacteria</taxon>
        <taxon>Hyphomicrobiales</taxon>
        <taxon>Nitrobacteraceae</taxon>
        <taxon>Bradyrhizobium</taxon>
    </lineage>
</organism>
<gene>
    <name evidence="2" type="ORF">GPL21_15015</name>
</gene>
<feature type="region of interest" description="Disordered" evidence="1">
    <location>
        <begin position="1"/>
        <end position="44"/>
    </location>
</feature>
<name>A0A844SHD4_9BRAD</name>
<comment type="caution">
    <text evidence="2">The sequence shown here is derived from an EMBL/GenBank/DDBJ whole genome shotgun (WGS) entry which is preliminary data.</text>
</comment>
<evidence type="ECO:0000256" key="1">
    <source>
        <dbReference type="SAM" id="MobiDB-lite"/>
    </source>
</evidence>
<dbReference type="AlphaFoldDB" id="A0A844SHD4"/>
<dbReference type="Proteomes" id="UP000436468">
    <property type="component" value="Unassembled WGS sequence"/>
</dbReference>
<evidence type="ECO:0000313" key="3">
    <source>
        <dbReference type="Proteomes" id="UP000436468"/>
    </source>
</evidence>
<reference evidence="2 3" key="1">
    <citation type="submission" date="2019-12" db="EMBL/GenBank/DDBJ databases">
        <title>Draft genome sequences Bradyrhizobium cajani AMBPC1010, Bradyrhizobium pachyrhizi AMBPC1040 and Bradyrhizobium yuanmingense ALSPC3051, three plant growth promoting strains isolated from nodules of Cajanus cajan L. in Dominican Republic.</title>
        <authorList>
            <person name="Flores-Felix J.D."/>
            <person name="Araujo J."/>
            <person name="Diaz-Alcantara C."/>
            <person name="Gonzalez-Andres F."/>
            <person name="Velazquez E."/>
        </authorList>
    </citation>
    <scope>NUCLEOTIDE SEQUENCE [LARGE SCALE GENOMIC DNA]</scope>
    <source>
        <strain evidence="2 3">1040</strain>
    </source>
</reference>